<evidence type="ECO:0000259" key="3">
    <source>
        <dbReference type="Pfam" id="PF13356"/>
    </source>
</evidence>
<dbReference type="Gene3D" id="3.30.160.390">
    <property type="entry name" value="Integrase, DNA-binding domain"/>
    <property type="match status" value="1"/>
</dbReference>
<dbReference type="InterPro" id="IPR038488">
    <property type="entry name" value="Integrase_DNA-bd_sf"/>
</dbReference>
<comment type="caution">
    <text evidence="4">The sequence shown here is derived from an EMBL/GenBank/DDBJ whole genome shotgun (WGS) entry which is preliminary data.</text>
</comment>
<evidence type="ECO:0000256" key="2">
    <source>
        <dbReference type="ARBA" id="ARBA00022908"/>
    </source>
</evidence>
<gene>
    <name evidence="4" type="ORF">ACFQ1E_01515</name>
</gene>
<feature type="domain" description="Integrase DNA-binding" evidence="3">
    <location>
        <begin position="5"/>
        <end position="61"/>
    </location>
</feature>
<dbReference type="Pfam" id="PF13356">
    <property type="entry name" value="Arm-DNA-bind_3"/>
    <property type="match status" value="1"/>
</dbReference>
<protein>
    <submittedName>
        <fullName evidence="4">Arm DNA-binding domain-containing protein</fullName>
    </submittedName>
</protein>
<reference evidence="5" key="1">
    <citation type="journal article" date="2019" name="Int. J. Syst. Evol. Microbiol.">
        <title>The Global Catalogue of Microorganisms (GCM) 10K type strain sequencing project: providing services to taxonomists for standard genome sequencing and annotation.</title>
        <authorList>
            <consortium name="The Broad Institute Genomics Platform"/>
            <consortium name="The Broad Institute Genome Sequencing Center for Infectious Disease"/>
            <person name="Wu L."/>
            <person name="Ma J."/>
        </authorList>
    </citation>
    <scope>NUCLEOTIDE SEQUENCE [LARGE SCALE GENOMIC DNA]</scope>
    <source>
        <strain evidence="5">CCUG 62982</strain>
    </source>
</reference>
<sequence>MLAYIQINTAKPKAKPYSLTDALDLHIVIQPNGQKLWRLRYRFLDKQKTLHLGGWPQVSLSFPDCNDSHPYQD</sequence>
<evidence type="ECO:0000313" key="5">
    <source>
        <dbReference type="Proteomes" id="UP001596977"/>
    </source>
</evidence>
<keyword evidence="2" id="KW-0229">DNA integration</keyword>
<dbReference type="PANTHER" id="PTHR30629">
    <property type="entry name" value="PROPHAGE INTEGRASE"/>
    <property type="match status" value="1"/>
</dbReference>
<dbReference type="PANTHER" id="PTHR30629:SF2">
    <property type="entry name" value="PROPHAGE INTEGRASE INTS-RELATED"/>
    <property type="match status" value="1"/>
</dbReference>
<keyword evidence="5" id="KW-1185">Reference proteome</keyword>
<comment type="similarity">
    <text evidence="1">Belongs to the 'phage' integrase family.</text>
</comment>
<proteinExistence type="inferred from homology"/>
<dbReference type="InterPro" id="IPR050808">
    <property type="entry name" value="Phage_Integrase"/>
</dbReference>
<dbReference type="InterPro" id="IPR025166">
    <property type="entry name" value="Integrase_DNA_bind_dom"/>
</dbReference>
<keyword evidence="4" id="KW-0238">DNA-binding</keyword>
<organism evidence="4 5">
    <name type="scientific">Sphingomonas canadensis</name>
    <dbReference type="NCBI Taxonomy" id="1219257"/>
    <lineage>
        <taxon>Bacteria</taxon>
        <taxon>Pseudomonadati</taxon>
        <taxon>Pseudomonadota</taxon>
        <taxon>Alphaproteobacteria</taxon>
        <taxon>Sphingomonadales</taxon>
        <taxon>Sphingomonadaceae</taxon>
        <taxon>Sphingomonas</taxon>
    </lineage>
</organism>
<dbReference type="RefSeq" id="WP_264942721.1">
    <property type="nucleotide sequence ID" value="NZ_JAPDRA010000001.1"/>
</dbReference>
<accession>A0ABW3H6W2</accession>
<evidence type="ECO:0000313" key="4">
    <source>
        <dbReference type="EMBL" id="MFD0945009.1"/>
    </source>
</evidence>
<dbReference type="GO" id="GO:0003677">
    <property type="term" value="F:DNA binding"/>
    <property type="evidence" value="ECO:0007669"/>
    <property type="project" value="UniProtKB-KW"/>
</dbReference>
<dbReference type="EMBL" id="JBHTJG010000001">
    <property type="protein sequence ID" value="MFD0945009.1"/>
    <property type="molecule type" value="Genomic_DNA"/>
</dbReference>
<evidence type="ECO:0000256" key="1">
    <source>
        <dbReference type="ARBA" id="ARBA00008857"/>
    </source>
</evidence>
<dbReference type="Proteomes" id="UP001596977">
    <property type="component" value="Unassembled WGS sequence"/>
</dbReference>
<name>A0ABW3H6W2_9SPHN</name>